<organism evidence="7 8">
    <name type="scientific">Cyclotella cryptica</name>
    <dbReference type="NCBI Taxonomy" id="29204"/>
    <lineage>
        <taxon>Eukaryota</taxon>
        <taxon>Sar</taxon>
        <taxon>Stramenopiles</taxon>
        <taxon>Ochrophyta</taxon>
        <taxon>Bacillariophyta</taxon>
        <taxon>Coscinodiscophyceae</taxon>
        <taxon>Thalassiosirophycidae</taxon>
        <taxon>Stephanodiscales</taxon>
        <taxon>Stephanodiscaceae</taxon>
        <taxon>Cyclotella</taxon>
    </lineage>
</organism>
<evidence type="ECO:0000259" key="6">
    <source>
        <dbReference type="PROSITE" id="PS51471"/>
    </source>
</evidence>
<dbReference type="GO" id="GO:0051213">
    <property type="term" value="F:dioxygenase activity"/>
    <property type="evidence" value="ECO:0007669"/>
    <property type="project" value="UniProtKB-KW"/>
</dbReference>
<protein>
    <recommendedName>
        <fullName evidence="6">Fe2OG dioxygenase domain-containing protein</fullName>
    </recommendedName>
</protein>
<keyword evidence="8" id="KW-1185">Reference proteome</keyword>
<sequence length="322" mass="36126">MRHASSCCLLPLKGITVTKNHMSTIFLAFLALNLVSQQSVCGFLAHTSQLLSPCPRHQRQGQSTPLSLPEGRTAIHHRPRHSKWALRVSELHIPGYRETKKNFLPDDIHYNGDMQPLAITHADYSSLLPFRGGHLIHKTNGALFTEEECRGMVEEAESVASRMGWTTTRHGNYPTTDIPIVELPNTLNLLRATLQSRLYPLLRHQFATYLPDPTKLRVADGFIVKYDAEGGQSELRPHRDGSVLSFNIALNDATEYEGGGTWFHSLGESVRIEKGEVVSHASGILHGGHGITSGRRYIMVCFVILEGYDTWSMRFYNDVRDL</sequence>
<keyword evidence="2" id="KW-0479">Metal-binding</keyword>
<name>A0ABD3PKU9_9STRA</name>
<dbReference type="GO" id="GO:0046872">
    <property type="term" value="F:metal ion binding"/>
    <property type="evidence" value="ECO:0007669"/>
    <property type="project" value="UniProtKB-KW"/>
</dbReference>
<dbReference type="EMBL" id="JABMIG020000184">
    <property type="protein sequence ID" value="KAL3786990.1"/>
    <property type="molecule type" value="Genomic_DNA"/>
</dbReference>
<evidence type="ECO:0000256" key="5">
    <source>
        <dbReference type="ARBA" id="ARBA00023004"/>
    </source>
</evidence>
<dbReference type="InterPro" id="IPR005123">
    <property type="entry name" value="Oxoglu/Fe-dep_dioxygenase_dom"/>
</dbReference>
<evidence type="ECO:0000256" key="1">
    <source>
        <dbReference type="ARBA" id="ARBA00001961"/>
    </source>
</evidence>
<keyword evidence="5" id="KW-0408">Iron</keyword>
<reference evidence="7 8" key="1">
    <citation type="journal article" date="2020" name="G3 (Bethesda)">
        <title>Improved Reference Genome for Cyclotella cryptica CCMP332, a Model for Cell Wall Morphogenesis, Salinity Adaptation, and Lipid Production in Diatoms (Bacillariophyta).</title>
        <authorList>
            <person name="Roberts W.R."/>
            <person name="Downey K.M."/>
            <person name="Ruck E.C."/>
            <person name="Traller J.C."/>
            <person name="Alverson A.J."/>
        </authorList>
    </citation>
    <scope>NUCLEOTIDE SEQUENCE [LARGE SCALE GENOMIC DNA]</scope>
    <source>
        <strain evidence="7 8">CCMP332</strain>
    </source>
</reference>
<accession>A0ABD3PKU9</accession>
<keyword evidence="4" id="KW-0560">Oxidoreductase</keyword>
<dbReference type="Gene3D" id="2.60.120.620">
    <property type="entry name" value="q2cbj1_9rhob like domain"/>
    <property type="match status" value="1"/>
</dbReference>
<gene>
    <name evidence="7" type="ORF">HJC23_005501</name>
</gene>
<evidence type="ECO:0000256" key="3">
    <source>
        <dbReference type="ARBA" id="ARBA00022964"/>
    </source>
</evidence>
<evidence type="ECO:0000256" key="4">
    <source>
        <dbReference type="ARBA" id="ARBA00023002"/>
    </source>
</evidence>
<comment type="cofactor">
    <cofactor evidence="1">
        <name>L-ascorbate</name>
        <dbReference type="ChEBI" id="CHEBI:38290"/>
    </cofactor>
</comment>
<proteinExistence type="predicted"/>
<keyword evidence="3" id="KW-0223">Dioxygenase</keyword>
<dbReference type="SMART" id="SM00702">
    <property type="entry name" value="P4Hc"/>
    <property type="match status" value="1"/>
</dbReference>
<dbReference type="InterPro" id="IPR006620">
    <property type="entry name" value="Pro_4_hyd_alph"/>
</dbReference>
<feature type="domain" description="Fe2OG dioxygenase" evidence="6">
    <location>
        <begin position="212"/>
        <end position="305"/>
    </location>
</feature>
<dbReference type="PROSITE" id="PS51471">
    <property type="entry name" value="FE2OG_OXY"/>
    <property type="match status" value="1"/>
</dbReference>
<dbReference type="SUPFAM" id="SSF51197">
    <property type="entry name" value="Clavaminate synthase-like"/>
    <property type="match status" value="1"/>
</dbReference>
<dbReference type="Proteomes" id="UP001516023">
    <property type="component" value="Unassembled WGS sequence"/>
</dbReference>
<evidence type="ECO:0000313" key="7">
    <source>
        <dbReference type="EMBL" id="KAL3786990.1"/>
    </source>
</evidence>
<comment type="caution">
    <text evidence="7">The sequence shown here is derived from an EMBL/GenBank/DDBJ whole genome shotgun (WGS) entry which is preliminary data.</text>
</comment>
<evidence type="ECO:0000313" key="8">
    <source>
        <dbReference type="Proteomes" id="UP001516023"/>
    </source>
</evidence>
<evidence type="ECO:0000256" key="2">
    <source>
        <dbReference type="ARBA" id="ARBA00022723"/>
    </source>
</evidence>
<dbReference type="AlphaFoldDB" id="A0ABD3PKU9"/>